<feature type="transmembrane region" description="Helical" evidence="7">
    <location>
        <begin position="27"/>
        <end position="49"/>
    </location>
</feature>
<evidence type="ECO:0000256" key="7">
    <source>
        <dbReference type="RuleBase" id="RU363032"/>
    </source>
</evidence>
<keyword evidence="2 7" id="KW-0813">Transport</keyword>
<dbReference type="SUPFAM" id="SSF161098">
    <property type="entry name" value="MetI-like"/>
    <property type="match status" value="1"/>
</dbReference>
<evidence type="ECO:0000313" key="9">
    <source>
        <dbReference type="EMBL" id="SOC12792.1"/>
    </source>
</evidence>
<dbReference type="Gene3D" id="1.10.3720.10">
    <property type="entry name" value="MetI-like"/>
    <property type="match status" value="1"/>
</dbReference>
<dbReference type="RefSeq" id="WP_067222851.1">
    <property type="nucleotide sequence ID" value="NZ_MBQE01000005.1"/>
</dbReference>
<keyword evidence="4 7" id="KW-0812">Transmembrane</keyword>
<feature type="transmembrane region" description="Helical" evidence="7">
    <location>
        <begin position="129"/>
        <end position="158"/>
    </location>
</feature>
<keyword evidence="6 7" id="KW-0472">Membrane</keyword>
<dbReference type="CDD" id="cd06261">
    <property type="entry name" value="TM_PBP2"/>
    <property type="match status" value="1"/>
</dbReference>
<evidence type="ECO:0000256" key="2">
    <source>
        <dbReference type="ARBA" id="ARBA00022448"/>
    </source>
</evidence>
<evidence type="ECO:0000256" key="4">
    <source>
        <dbReference type="ARBA" id="ARBA00022692"/>
    </source>
</evidence>
<keyword evidence="3" id="KW-1003">Cell membrane</keyword>
<dbReference type="STRING" id="538381.GCA_001696535_03553"/>
<organism evidence="9 10">
    <name type="scientific">Stappia indica</name>
    <dbReference type="NCBI Taxonomy" id="538381"/>
    <lineage>
        <taxon>Bacteria</taxon>
        <taxon>Pseudomonadati</taxon>
        <taxon>Pseudomonadota</taxon>
        <taxon>Alphaproteobacteria</taxon>
        <taxon>Hyphomicrobiales</taxon>
        <taxon>Stappiaceae</taxon>
        <taxon>Stappia</taxon>
    </lineage>
</organism>
<dbReference type="InterPro" id="IPR050366">
    <property type="entry name" value="BP-dependent_transpt_permease"/>
</dbReference>
<accession>A0A285SWD4</accession>
<reference evidence="9 10" key="1">
    <citation type="submission" date="2017-08" db="EMBL/GenBank/DDBJ databases">
        <authorList>
            <person name="de Groot N.N."/>
        </authorList>
    </citation>
    <scope>NUCLEOTIDE SEQUENCE [LARGE SCALE GENOMIC DNA]</scope>
    <source>
        <strain evidence="9 10">USBA 352</strain>
    </source>
</reference>
<sequence>MTSPISSETAAGFPGRHLLVSLGRDPVSCIALATLSALFLGAVLAHWIAPYDPLAIDMMKVLKAPSLEHLFGTDGQGRDIFSRSLYGLRVTILLGFSAIFVGGTVGTVIGLVAGFYPKADTILMRLMDVILSFPAILFGLAIAAIIGSGTTAVIIALSVSTTPLVARIARGAALMALAHDYVSSGRAIGLNDWALLWRYVLPNCISTIVVFLTLRLGQAILLGASLSFLGLGTQPPAPELGTMAAQGIGFFFFAPHVTLIPSFVIFFLVLSMNILGDSLRDILDPRLRS</sequence>
<dbReference type="InterPro" id="IPR035906">
    <property type="entry name" value="MetI-like_sf"/>
</dbReference>
<dbReference type="EMBL" id="OBML01000007">
    <property type="protein sequence ID" value="SOC12792.1"/>
    <property type="molecule type" value="Genomic_DNA"/>
</dbReference>
<feature type="domain" description="ABC transmembrane type-1" evidence="8">
    <location>
        <begin position="88"/>
        <end position="276"/>
    </location>
</feature>
<keyword evidence="5 7" id="KW-1133">Transmembrane helix</keyword>
<protein>
    <submittedName>
        <fullName evidence="9">Peptide/nickel transport system permease protein/glutathione transport system permease protein</fullName>
    </submittedName>
</protein>
<dbReference type="GO" id="GO:0005886">
    <property type="term" value="C:plasma membrane"/>
    <property type="evidence" value="ECO:0007669"/>
    <property type="project" value="UniProtKB-SubCell"/>
</dbReference>
<dbReference type="PANTHER" id="PTHR43386">
    <property type="entry name" value="OLIGOPEPTIDE TRANSPORT SYSTEM PERMEASE PROTEIN APPC"/>
    <property type="match status" value="1"/>
</dbReference>
<proteinExistence type="inferred from homology"/>
<gene>
    <name evidence="9" type="ORF">SAMN05421512_10733</name>
</gene>
<name>A0A285SWD4_9HYPH</name>
<feature type="transmembrane region" description="Helical" evidence="7">
    <location>
        <begin position="92"/>
        <end position="117"/>
    </location>
</feature>
<keyword evidence="10" id="KW-1185">Reference proteome</keyword>
<dbReference type="Pfam" id="PF00528">
    <property type="entry name" value="BPD_transp_1"/>
    <property type="match status" value="1"/>
</dbReference>
<feature type="transmembrane region" description="Helical" evidence="7">
    <location>
        <begin position="248"/>
        <end position="270"/>
    </location>
</feature>
<evidence type="ECO:0000313" key="10">
    <source>
        <dbReference type="Proteomes" id="UP000219331"/>
    </source>
</evidence>
<dbReference type="InterPro" id="IPR000515">
    <property type="entry name" value="MetI-like"/>
</dbReference>
<evidence type="ECO:0000256" key="1">
    <source>
        <dbReference type="ARBA" id="ARBA00004651"/>
    </source>
</evidence>
<dbReference type="GO" id="GO:0071916">
    <property type="term" value="F:dipeptide transmembrane transporter activity"/>
    <property type="evidence" value="ECO:0007669"/>
    <property type="project" value="TreeGrafter"/>
</dbReference>
<feature type="transmembrane region" description="Helical" evidence="7">
    <location>
        <begin position="203"/>
        <end position="228"/>
    </location>
</feature>
<evidence type="ECO:0000259" key="8">
    <source>
        <dbReference type="PROSITE" id="PS50928"/>
    </source>
</evidence>
<dbReference type="PANTHER" id="PTHR43386:SF3">
    <property type="entry name" value="GLUTATHIONE TRANSPORT SYSTEM PERMEASE PROTEIN GSID"/>
    <property type="match status" value="1"/>
</dbReference>
<comment type="subcellular location">
    <subcellularLocation>
        <location evidence="1 7">Cell membrane</location>
        <topology evidence="1 7">Multi-pass membrane protein</topology>
    </subcellularLocation>
</comment>
<evidence type="ECO:0000256" key="3">
    <source>
        <dbReference type="ARBA" id="ARBA00022475"/>
    </source>
</evidence>
<evidence type="ECO:0000256" key="6">
    <source>
        <dbReference type="ARBA" id="ARBA00023136"/>
    </source>
</evidence>
<dbReference type="AlphaFoldDB" id="A0A285SWD4"/>
<dbReference type="PROSITE" id="PS50928">
    <property type="entry name" value="ABC_TM1"/>
    <property type="match status" value="1"/>
</dbReference>
<comment type="similarity">
    <text evidence="7">Belongs to the binding-protein-dependent transport system permease family.</text>
</comment>
<evidence type="ECO:0000256" key="5">
    <source>
        <dbReference type="ARBA" id="ARBA00022989"/>
    </source>
</evidence>
<dbReference type="Proteomes" id="UP000219331">
    <property type="component" value="Unassembled WGS sequence"/>
</dbReference>
<dbReference type="OrthoDB" id="9766870at2"/>